<dbReference type="InterPro" id="IPR009061">
    <property type="entry name" value="DNA-bd_dom_put_sf"/>
</dbReference>
<reference evidence="2" key="2">
    <citation type="journal article" date="2019" name="Genome Biol. Evol.">
        <title>Day and night: Metabolic profiles and evolutionary relationships of six axenic non-marine cyanobacteria.</title>
        <authorList>
            <person name="Will S.E."/>
            <person name="Henke P."/>
            <person name="Boedeker C."/>
            <person name="Huang S."/>
            <person name="Brinkmann H."/>
            <person name="Rohde M."/>
            <person name="Jarek M."/>
            <person name="Friedl T."/>
            <person name="Seufert S."/>
            <person name="Schumacher M."/>
            <person name="Overmann J."/>
            <person name="Neumann-Schaal M."/>
            <person name="Petersen J."/>
        </authorList>
    </citation>
    <scope>NUCLEOTIDE SEQUENCE [LARGE SCALE GENOMIC DNA]</scope>
    <source>
        <strain evidence="2">PCC 7102</strain>
    </source>
</reference>
<dbReference type="SUPFAM" id="SSF46955">
    <property type="entry name" value="Putative DNA-binding domain"/>
    <property type="match status" value="1"/>
</dbReference>
<dbReference type="RefSeq" id="WP_127077716.1">
    <property type="nucleotide sequence ID" value="NZ_RSCL01000001.1"/>
</dbReference>
<evidence type="ECO:0000259" key="1">
    <source>
        <dbReference type="Pfam" id="PF12728"/>
    </source>
</evidence>
<dbReference type="EMBL" id="RSCL01000001">
    <property type="protein sequence ID" value="RUT09536.1"/>
    <property type="molecule type" value="Genomic_DNA"/>
</dbReference>
<proteinExistence type="predicted"/>
<sequence>MSKNLLVTIDAEGNRSSNLRKQLEERYQNGTHKLVRADGTELPISDNVFQVLQQILPALEQGRTTITITPNNREMTTQEAADILNVSRPHLIKLLENNEIPYTKTGSHRRIKVKDLMDYKEKKDSQCRQSLSEMTEIMQENGLFD</sequence>
<dbReference type="OrthoDB" id="26212at2"/>
<dbReference type="NCBIfam" id="TIGR01764">
    <property type="entry name" value="excise"/>
    <property type="match status" value="1"/>
</dbReference>
<dbReference type="AlphaFoldDB" id="A0A433VTW1"/>
<dbReference type="GO" id="GO:0003677">
    <property type="term" value="F:DNA binding"/>
    <property type="evidence" value="ECO:0007669"/>
    <property type="project" value="InterPro"/>
</dbReference>
<dbReference type="Proteomes" id="UP000271624">
    <property type="component" value="Unassembled WGS sequence"/>
</dbReference>
<dbReference type="Pfam" id="PF12728">
    <property type="entry name" value="HTH_17"/>
    <property type="match status" value="1"/>
</dbReference>
<keyword evidence="3" id="KW-1185">Reference proteome</keyword>
<evidence type="ECO:0000313" key="2">
    <source>
        <dbReference type="EMBL" id="RUT09536.1"/>
    </source>
</evidence>
<evidence type="ECO:0000313" key="3">
    <source>
        <dbReference type="Proteomes" id="UP000271624"/>
    </source>
</evidence>
<reference evidence="2" key="1">
    <citation type="submission" date="2018-12" db="EMBL/GenBank/DDBJ databases">
        <authorList>
            <person name="Will S."/>
            <person name="Neumann-Schaal M."/>
            <person name="Henke P."/>
        </authorList>
    </citation>
    <scope>NUCLEOTIDE SEQUENCE</scope>
    <source>
        <strain evidence="2">PCC 7102</strain>
    </source>
</reference>
<dbReference type="InterPro" id="IPR041657">
    <property type="entry name" value="HTH_17"/>
</dbReference>
<accession>A0A433VTW1</accession>
<gene>
    <name evidence="2" type="ORF">DSM106972_000300</name>
</gene>
<comment type="caution">
    <text evidence="2">The sequence shown here is derived from an EMBL/GenBank/DDBJ whole genome shotgun (WGS) entry which is preliminary data.</text>
</comment>
<feature type="domain" description="Helix-turn-helix" evidence="1">
    <location>
        <begin position="75"/>
        <end position="123"/>
    </location>
</feature>
<protein>
    <recommendedName>
        <fullName evidence="1">Helix-turn-helix domain-containing protein</fullName>
    </recommendedName>
</protein>
<organism evidence="2 3">
    <name type="scientific">Dulcicalothrix desertica PCC 7102</name>
    <dbReference type="NCBI Taxonomy" id="232991"/>
    <lineage>
        <taxon>Bacteria</taxon>
        <taxon>Bacillati</taxon>
        <taxon>Cyanobacteriota</taxon>
        <taxon>Cyanophyceae</taxon>
        <taxon>Nostocales</taxon>
        <taxon>Calotrichaceae</taxon>
        <taxon>Dulcicalothrix</taxon>
    </lineage>
</organism>
<name>A0A433VTW1_9CYAN</name>
<dbReference type="InterPro" id="IPR010093">
    <property type="entry name" value="SinI_DNA-bd"/>
</dbReference>